<gene>
    <name evidence="4" type="ORF">E1956_32055</name>
</gene>
<reference evidence="4 5" key="1">
    <citation type="submission" date="2019-03" db="EMBL/GenBank/DDBJ databases">
        <title>Paraburkholderia sp. 7MH5, isolated from subtropical forest soil.</title>
        <authorList>
            <person name="Gao Z.-H."/>
            <person name="Qiu L.-H."/>
        </authorList>
    </citation>
    <scope>NUCLEOTIDE SEQUENCE [LARGE SCALE GENOMIC DNA]</scope>
    <source>
        <strain evidence="4 5">7MH5</strain>
    </source>
</reference>
<accession>A0A4P7CZL5</accession>
<dbReference type="Pfam" id="PF12697">
    <property type="entry name" value="Abhydrolase_6"/>
    <property type="match status" value="1"/>
</dbReference>
<keyword evidence="5" id="KW-1185">Reference proteome</keyword>
<keyword evidence="2" id="KW-0812">Transmembrane</keyword>
<feature type="transmembrane region" description="Helical" evidence="2">
    <location>
        <begin position="6"/>
        <end position="32"/>
    </location>
</feature>
<name>A0A4P7CZL5_9BURK</name>
<protein>
    <submittedName>
        <fullName evidence="4">Alpha/beta fold hydrolase</fullName>
    </submittedName>
</protein>
<dbReference type="EMBL" id="CP038150">
    <property type="protein sequence ID" value="QBR01786.1"/>
    <property type="molecule type" value="Genomic_DNA"/>
</dbReference>
<proteinExistence type="predicted"/>
<evidence type="ECO:0000259" key="3">
    <source>
        <dbReference type="Pfam" id="PF12697"/>
    </source>
</evidence>
<dbReference type="InterPro" id="IPR000073">
    <property type="entry name" value="AB_hydrolase_1"/>
</dbReference>
<dbReference type="InterPro" id="IPR029058">
    <property type="entry name" value="AB_hydrolase_fold"/>
</dbReference>
<evidence type="ECO:0000256" key="2">
    <source>
        <dbReference type="SAM" id="Phobius"/>
    </source>
</evidence>
<feature type="region of interest" description="Disordered" evidence="1">
    <location>
        <begin position="336"/>
        <end position="372"/>
    </location>
</feature>
<dbReference type="Proteomes" id="UP000295727">
    <property type="component" value="Chromosome 3"/>
</dbReference>
<evidence type="ECO:0000313" key="4">
    <source>
        <dbReference type="EMBL" id="QBR01786.1"/>
    </source>
</evidence>
<keyword evidence="2" id="KW-0472">Membrane</keyword>
<feature type="compositionally biased region" description="Polar residues" evidence="1">
    <location>
        <begin position="362"/>
        <end position="372"/>
    </location>
</feature>
<dbReference type="OrthoDB" id="9808398at2"/>
<keyword evidence="4" id="KW-0378">Hydrolase</keyword>
<dbReference type="Gene3D" id="3.40.50.1820">
    <property type="entry name" value="alpha/beta hydrolase"/>
    <property type="match status" value="1"/>
</dbReference>
<feature type="domain" description="AB hydrolase-1" evidence="3">
    <location>
        <begin position="87"/>
        <end position="318"/>
    </location>
</feature>
<evidence type="ECO:0000313" key="5">
    <source>
        <dbReference type="Proteomes" id="UP000295727"/>
    </source>
</evidence>
<organism evidence="4 5">
    <name type="scientific">Paraburkholderia pallida</name>
    <dbReference type="NCBI Taxonomy" id="2547399"/>
    <lineage>
        <taxon>Bacteria</taxon>
        <taxon>Pseudomonadati</taxon>
        <taxon>Pseudomonadota</taxon>
        <taxon>Betaproteobacteria</taxon>
        <taxon>Burkholderiales</taxon>
        <taxon>Burkholderiaceae</taxon>
        <taxon>Paraburkholderia</taxon>
    </lineage>
</organism>
<sequence>MQETPVVILFGMLHMLVATLAVIAVAIALAAIAPRPAREEDEEKDVFGFDALPRTPEADLPALRRYTARDGEQLAWRFYDSAAEQILVFIHGSSAHGRSYHHLAAAIAAAGAAKVVLPNLRGHYLSGRRRGDIDYVGQLEDDIADLIAELRNQHFDGPVVLGGHSSGGGFVIRFAGGAYAKLASRFLMLSPVIPTSSTLRGRSAGGWAQVSLARIIGLSILNGFGMRGFNALPVIEFNKPVRFRDGSETLAYSHRLSISYQPRTRYAADVRKLADKGAVLIGEHDEAVDAQRLRALFERDSPTTTFTVLPDTNHFEIFTRAAVHERLAQWLMQPPAHGTRLTPAPSRAGSAHGATADLRDTSPASPHTSRRS</sequence>
<dbReference type="KEGG" id="ppai:E1956_32055"/>
<dbReference type="GO" id="GO:0016787">
    <property type="term" value="F:hydrolase activity"/>
    <property type="evidence" value="ECO:0007669"/>
    <property type="project" value="UniProtKB-KW"/>
</dbReference>
<keyword evidence="2" id="KW-1133">Transmembrane helix</keyword>
<evidence type="ECO:0000256" key="1">
    <source>
        <dbReference type="SAM" id="MobiDB-lite"/>
    </source>
</evidence>
<dbReference type="AlphaFoldDB" id="A0A4P7CZL5"/>
<dbReference type="SUPFAM" id="SSF53474">
    <property type="entry name" value="alpha/beta-Hydrolases"/>
    <property type="match status" value="1"/>
</dbReference>